<keyword evidence="2" id="KW-1185">Reference proteome</keyword>
<dbReference type="EMBL" id="BMAV01015260">
    <property type="protein sequence ID" value="GFY64488.1"/>
    <property type="molecule type" value="Genomic_DNA"/>
</dbReference>
<reference evidence="1" key="1">
    <citation type="submission" date="2020-08" db="EMBL/GenBank/DDBJ databases">
        <title>Multicomponent nature underlies the extraordinary mechanical properties of spider dragline silk.</title>
        <authorList>
            <person name="Kono N."/>
            <person name="Nakamura H."/>
            <person name="Mori M."/>
            <person name="Yoshida Y."/>
            <person name="Ohtoshi R."/>
            <person name="Malay A.D."/>
            <person name="Moran D.A.P."/>
            <person name="Tomita M."/>
            <person name="Numata K."/>
            <person name="Arakawa K."/>
        </authorList>
    </citation>
    <scope>NUCLEOTIDE SEQUENCE</scope>
</reference>
<comment type="caution">
    <text evidence="1">The sequence shown here is derived from an EMBL/GenBank/DDBJ whole genome shotgun (WGS) entry which is preliminary data.</text>
</comment>
<protein>
    <submittedName>
        <fullName evidence="1">Uncharacterized protein</fullName>
    </submittedName>
</protein>
<gene>
    <name evidence="1" type="ORF">TNIN_190361</name>
</gene>
<organism evidence="1 2">
    <name type="scientific">Trichonephila inaurata madagascariensis</name>
    <dbReference type="NCBI Taxonomy" id="2747483"/>
    <lineage>
        <taxon>Eukaryota</taxon>
        <taxon>Metazoa</taxon>
        <taxon>Ecdysozoa</taxon>
        <taxon>Arthropoda</taxon>
        <taxon>Chelicerata</taxon>
        <taxon>Arachnida</taxon>
        <taxon>Araneae</taxon>
        <taxon>Araneomorphae</taxon>
        <taxon>Entelegynae</taxon>
        <taxon>Araneoidea</taxon>
        <taxon>Nephilidae</taxon>
        <taxon>Trichonephila</taxon>
        <taxon>Trichonephila inaurata</taxon>
    </lineage>
</organism>
<evidence type="ECO:0000313" key="2">
    <source>
        <dbReference type="Proteomes" id="UP000886998"/>
    </source>
</evidence>
<dbReference type="AlphaFoldDB" id="A0A8X7CCP5"/>
<proteinExistence type="predicted"/>
<accession>A0A8X7CCP5</accession>
<evidence type="ECO:0000313" key="1">
    <source>
        <dbReference type="EMBL" id="GFY64488.1"/>
    </source>
</evidence>
<sequence length="83" mass="9787">MEMTPVDCDTRFAVNELGCGGTIFFDTVHCTLRLRKLPPEASEYPKPCKRLYWSISSHKIIMIAKTYVVNGRRFDRWRRQPHD</sequence>
<dbReference type="Proteomes" id="UP000886998">
    <property type="component" value="Unassembled WGS sequence"/>
</dbReference>
<name>A0A8X7CCP5_9ARAC</name>